<keyword evidence="10" id="KW-1185">Reference proteome</keyword>
<evidence type="ECO:0000256" key="2">
    <source>
        <dbReference type="ARBA" id="ARBA00022692"/>
    </source>
</evidence>
<dbReference type="InterPro" id="IPR051689">
    <property type="entry name" value="Sterol_desaturase/TMEM195"/>
</dbReference>
<dbReference type="InterPro" id="IPR006694">
    <property type="entry name" value="Fatty_acid_hydroxylase"/>
</dbReference>
<keyword evidence="3 7" id="KW-1133">Transmembrane helix</keyword>
<feature type="transmembrane region" description="Helical" evidence="7">
    <location>
        <begin position="145"/>
        <end position="171"/>
    </location>
</feature>
<keyword evidence="6 7" id="KW-0472">Membrane</keyword>
<name>A0ABV8RT15_9SPHN</name>
<evidence type="ECO:0000256" key="5">
    <source>
        <dbReference type="ARBA" id="ARBA00023098"/>
    </source>
</evidence>
<proteinExistence type="predicted"/>
<feature type="transmembrane region" description="Helical" evidence="7">
    <location>
        <begin position="123"/>
        <end position="139"/>
    </location>
</feature>
<evidence type="ECO:0000313" key="10">
    <source>
        <dbReference type="Proteomes" id="UP001595828"/>
    </source>
</evidence>
<comment type="caution">
    <text evidence="9">The sequence shown here is derived from an EMBL/GenBank/DDBJ whole genome shotgun (WGS) entry which is preliminary data.</text>
</comment>
<dbReference type="PANTHER" id="PTHR21624:SF1">
    <property type="entry name" value="ALKYLGLYCEROL MONOOXYGENASE"/>
    <property type="match status" value="1"/>
</dbReference>
<dbReference type="Pfam" id="PF04116">
    <property type="entry name" value="FA_hydroxylase"/>
    <property type="match status" value="1"/>
</dbReference>
<sequence length="266" mass="29968">MTSNPTGIAFLFAAVLILLAEIWAGRHRGAYSPHDLSVTVLCAAIGVAITRPLSALLAASLFAFAFPEGRNSLEGASFGTAFVLILLASEFGFYWVHRLAHDSRNTRFNWFWGFHRTHHSGKFMNVLLNFRVLPIWSFIVPNTWIWGLAVYLGLGSATAAVIVVVTIWNLVTHANFRWDDAIRSHRIWGETWRILEHAFVTPGIHHTHHGYGKDGASYRNFGVVLSIYDTIFGTLHIPDGRPSRYGLPGPNDVHWTREVFYPFGRR</sequence>
<dbReference type="EMBL" id="JBHSDR010000006">
    <property type="protein sequence ID" value="MFC4295904.1"/>
    <property type="molecule type" value="Genomic_DNA"/>
</dbReference>
<feature type="domain" description="Fatty acid hydroxylase" evidence="8">
    <location>
        <begin position="82"/>
        <end position="234"/>
    </location>
</feature>
<keyword evidence="4 9" id="KW-0560">Oxidoreductase</keyword>
<reference evidence="10" key="1">
    <citation type="journal article" date="2019" name="Int. J. Syst. Evol. Microbiol.">
        <title>The Global Catalogue of Microorganisms (GCM) 10K type strain sequencing project: providing services to taxonomists for standard genome sequencing and annotation.</title>
        <authorList>
            <consortium name="The Broad Institute Genomics Platform"/>
            <consortium name="The Broad Institute Genome Sequencing Center for Infectious Disease"/>
            <person name="Wu L."/>
            <person name="Ma J."/>
        </authorList>
    </citation>
    <scope>NUCLEOTIDE SEQUENCE [LARGE SCALE GENOMIC DNA]</scope>
    <source>
        <strain evidence="10">CGMCC 1.12989</strain>
    </source>
</reference>
<evidence type="ECO:0000256" key="4">
    <source>
        <dbReference type="ARBA" id="ARBA00023002"/>
    </source>
</evidence>
<evidence type="ECO:0000256" key="6">
    <source>
        <dbReference type="ARBA" id="ARBA00023136"/>
    </source>
</evidence>
<keyword evidence="2 7" id="KW-0812">Transmembrane</keyword>
<feature type="transmembrane region" description="Helical" evidence="7">
    <location>
        <begin position="6"/>
        <end position="24"/>
    </location>
</feature>
<dbReference type="RefSeq" id="WP_379539365.1">
    <property type="nucleotide sequence ID" value="NZ_JBHSDR010000006.1"/>
</dbReference>
<gene>
    <name evidence="9" type="ORF">ACFO0A_12635</name>
</gene>
<dbReference type="GO" id="GO:0016491">
    <property type="term" value="F:oxidoreductase activity"/>
    <property type="evidence" value="ECO:0007669"/>
    <property type="project" value="UniProtKB-KW"/>
</dbReference>
<feature type="transmembrane region" description="Helical" evidence="7">
    <location>
        <begin position="36"/>
        <end position="66"/>
    </location>
</feature>
<dbReference type="PANTHER" id="PTHR21624">
    <property type="entry name" value="STEROL DESATURASE-RELATED PROTEIN"/>
    <property type="match status" value="1"/>
</dbReference>
<evidence type="ECO:0000259" key="8">
    <source>
        <dbReference type="Pfam" id="PF04116"/>
    </source>
</evidence>
<evidence type="ECO:0000256" key="7">
    <source>
        <dbReference type="SAM" id="Phobius"/>
    </source>
</evidence>
<organism evidence="9 10">
    <name type="scientific">Novosphingobium tardum</name>
    <dbReference type="NCBI Taxonomy" id="1538021"/>
    <lineage>
        <taxon>Bacteria</taxon>
        <taxon>Pseudomonadati</taxon>
        <taxon>Pseudomonadota</taxon>
        <taxon>Alphaproteobacteria</taxon>
        <taxon>Sphingomonadales</taxon>
        <taxon>Sphingomonadaceae</taxon>
        <taxon>Novosphingobium</taxon>
    </lineage>
</organism>
<feature type="transmembrane region" description="Helical" evidence="7">
    <location>
        <begin position="78"/>
        <end position="97"/>
    </location>
</feature>
<protein>
    <submittedName>
        <fullName evidence="9">Sterol desaturase family protein</fullName>
        <ecNumber evidence="9">1.-.-.-</ecNumber>
    </submittedName>
</protein>
<dbReference type="EC" id="1.-.-.-" evidence="9"/>
<accession>A0ABV8RT15</accession>
<dbReference type="Proteomes" id="UP001595828">
    <property type="component" value="Unassembled WGS sequence"/>
</dbReference>
<evidence type="ECO:0000256" key="1">
    <source>
        <dbReference type="ARBA" id="ARBA00004127"/>
    </source>
</evidence>
<keyword evidence="5" id="KW-0443">Lipid metabolism</keyword>
<comment type="subcellular location">
    <subcellularLocation>
        <location evidence="1">Endomembrane system</location>
        <topology evidence="1">Multi-pass membrane protein</topology>
    </subcellularLocation>
</comment>
<evidence type="ECO:0000256" key="3">
    <source>
        <dbReference type="ARBA" id="ARBA00022989"/>
    </source>
</evidence>
<evidence type="ECO:0000313" key="9">
    <source>
        <dbReference type="EMBL" id="MFC4295904.1"/>
    </source>
</evidence>